<name>A0AAD7ZXN4_DIPPU</name>
<dbReference type="GO" id="GO:0007274">
    <property type="term" value="P:neuromuscular synaptic transmission"/>
    <property type="evidence" value="ECO:0007669"/>
    <property type="project" value="TreeGrafter"/>
</dbReference>
<sequence length="197" mass="22659">TNVPGVSATALGLDTLLSSLIIAPAVVGYWRGTWMLMDYHVFPQQHLYSAWVSFTIGAFGHIFFVLMERPFTRWFNPDIHRLAYYLVSRLYTAIFGFVCVNLWRGAWKMLDRYTGLEIWSVLATMLVSVVALAAMRTLRNISAPPFAVATDGYEGYFQVPTMFRVSNVLKYIDNCLIEVESGEYIIIFWRNNINYVR</sequence>
<feature type="non-terminal residue" evidence="2">
    <location>
        <position position="1"/>
    </location>
</feature>
<proteinExistence type="predicted"/>
<keyword evidence="1" id="KW-0812">Transmembrane</keyword>
<dbReference type="GO" id="GO:0042734">
    <property type="term" value="C:presynaptic membrane"/>
    <property type="evidence" value="ECO:0007669"/>
    <property type="project" value="TreeGrafter"/>
</dbReference>
<feature type="transmembrane region" description="Helical" evidence="1">
    <location>
        <begin position="115"/>
        <end position="135"/>
    </location>
</feature>
<keyword evidence="3" id="KW-1185">Reference proteome</keyword>
<comment type="caution">
    <text evidence="2">The sequence shown here is derived from an EMBL/GenBank/DDBJ whole genome shotgun (WGS) entry which is preliminary data.</text>
</comment>
<dbReference type="InterPro" id="IPR032751">
    <property type="entry name" value="Fuseless"/>
</dbReference>
<reference evidence="2" key="2">
    <citation type="submission" date="2023-05" db="EMBL/GenBank/DDBJ databases">
        <authorList>
            <person name="Fouks B."/>
        </authorList>
    </citation>
    <scope>NUCLEOTIDE SEQUENCE</scope>
    <source>
        <strain evidence="2">Stay&amp;Tobe</strain>
        <tissue evidence="2">Testes</tissue>
    </source>
</reference>
<dbReference type="Pfam" id="PF15993">
    <property type="entry name" value="Fuseless"/>
    <property type="match status" value="1"/>
</dbReference>
<organism evidence="2 3">
    <name type="scientific">Diploptera punctata</name>
    <name type="common">Pacific beetle cockroach</name>
    <dbReference type="NCBI Taxonomy" id="6984"/>
    <lineage>
        <taxon>Eukaryota</taxon>
        <taxon>Metazoa</taxon>
        <taxon>Ecdysozoa</taxon>
        <taxon>Arthropoda</taxon>
        <taxon>Hexapoda</taxon>
        <taxon>Insecta</taxon>
        <taxon>Pterygota</taxon>
        <taxon>Neoptera</taxon>
        <taxon>Polyneoptera</taxon>
        <taxon>Dictyoptera</taxon>
        <taxon>Blattodea</taxon>
        <taxon>Blaberoidea</taxon>
        <taxon>Blaberidae</taxon>
        <taxon>Diplopterinae</taxon>
        <taxon>Diploptera</taxon>
    </lineage>
</organism>
<evidence type="ECO:0000313" key="2">
    <source>
        <dbReference type="EMBL" id="KAJ9588607.1"/>
    </source>
</evidence>
<evidence type="ECO:0000256" key="1">
    <source>
        <dbReference type="SAM" id="Phobius"/>
    </source>
</evidence>
<dbReference type="GO" id="GO:0070073">
    <property type="term" value="P:clustering of voltage-gated calcium channels"/>
    <property type="evidence" value="ECO:0007669"/>
    <property type="project" value="TreeGrafter"/>
</dbReference>
<evidence type="ECO:0000313" key="3">
    <source>
        <dbReference type="Proteomes" id="UP001233999"/>
    </source>
</evidence>
<reference evidence="2" key="1">
    <citation type="journal article" date="2023" name="IScience">
        <title>Live-bearing cockroach genome reveals convergent evolutionary mechanisms linked to viviparity in insects and beyond.</title>
        <authorList>
            <person name="Fouks B."/>
            <person name="Harrison M.C."/>
            <person name="Mikhailova A.A."/>
            <person name="Marchal E."/>
            <person name="English S."/>
            <person name="Carruthers M."/>
            <person name="Jennings E.C."/>
            <person name="Chiamaka E.L."/>
            <person name="Frigard R.A."/>
            <person name="Pippel M."/>
            <person name="Attardo G.M."/>
            <person name="Benoit J.B."/>
            <person name="Bornberg-Bauer E."/>
            <person name="Tobe S.S."/>
        </authorList>
    </citation>
    <scope>NUCLEOTIDE SEQUENCE</scope>
    <source>
        <strain evidence="2">Stay&amp;Tobe</strain>
    </source>
</reference>
<feature type="transmembrane region" description="Helical" evidence="1">
    <location>
        <begin position="6"/>
        <end position="27"/>
    </location>
</feature>
<dbReference type="AlphaFoldDB" id="A0AAD7ZXN4"/>
<keyword evidence="1" id="KW-1133">Transmembrane helix</keyword>
<accession>A0AAD7ZXN4</accession>
<dbReference type="PANTHER" id="PTHR35270">
    <property type="entry name" value="FUSELESS, ISOFORM A"/>
    <property type="match status" value="1"/>
</dbReference>
<keyword evidence="1" id="KW-0472">Membrane</keyword>
<gene>
    <name evidence="2" type="ORF">L9F63_028090</name>
</gene>
<feature type="non-terminal residue" evidence="2">
    <location>
        <position position="197"/>
    </location>
</feature>
<dbReference type="GO" id="GO:0007270">
    <property type="term" value="P:neuron-neuron synaptic transmission"/>
    <property type="evidence" value="ECO:0007669"/>
    <property type="project" value="TreeGrafter"/>
</dbReference>
<feature type="transmembrane region" description="Helical" evidence="1">
    <location>
        <begin position="48"/>
        <end position="67"/>
    </location>
</feature>
<dbReference type="PANTHER" id="PTHR35270:SF2">
    <property type="entry name" value="FUSELESS, ISOFORM A"/>
    <property type="match status" value="1"/>
</dbReference>
<dbReference type="Proteomes" id="UP001233999">
    <property type="component" value="Unassembled WGS sequence"/>
</dbReference>
<feature type="transmembrane region" description="Helical" evidence="1">
    <location>
        <begin position="82"/>
        <end position="103"/>
    </location>
</feature>
<protein>
    <submittedName>
        <fullName evidence="2">Uncharacterized protein</fullName>
    </submittedName>
</protein>
<dbReference type="EMBL" id="JASPKZ010005447">
    <property type="protein sequence ID" value="KAJ9588607.1"/>
    <property type="molecule type" value="Genomic_DNA"/>
</dbReference>